<dbReference type="EMBL" id="MK071982">
    <property type="protein sequence ID" value="AYV76122.1"/>
    <property type="molecule type" value="Genomic_DNA"/>
</dbReference>
<sequence>MSEKTIKKVGFIITEEEPKEPKEPKQLKMQKTQKSFHDIASYIKESMILHTIHYNERYELWDKFKHIGKKPFDKHFPHHLNELLGKYLIKGIKKEEKKLNISKRKVIKTFSFSFIHALSFSSDEKWDEIYFLDLNSVESYSEGNAICYKLPFSNESEKWSNLIMNNGQKYKELEQANITFDDIKEQLGEDLVVIFNGTIDYLLR</sequence>
<accession>A0A3G4ZMN8</accession>
<organism evidence="1">
    <name type="scientific">Terrestrivirus sp</name>
    <dbReference type="NCBI Taxonomy" id="2487775"/>
    <lineage>
        <taxon>Viruses</taxon>
        <taxon>Varidnaviria</taxon>
        <taxon>Bamfordvirae</taxon>
        <taxon>Nucleocytoviricota</taxon>
        <taxon>Megaviricetes</taxon>
        <taxon>Imitervirales</taxon>
        <taxon>Mimiviridae</taxon>
        <taxon>Klosneuvirinae</taxon>
    </lineage>
</organism>
<evidence type="ECO:0000313" key="1">
    <source>
        <dbReference type="EMBL" id="AYV76122.1"/>
    </source>
</evidence>
<protein>
    <submittedName>
        <fullName evidence="1">Uncharacterized protein</fullName>
    </submittedName>
</protein>
<name>A0A3G4ZMN8_9VIRU</name>
<reference evidence="1" key="1">
    <citation type="submission" date="2018-10" db="EMBL/GenBank/DDBJ databases">
        <title>Hidden diversity of soil giant viruses.</title>
        <authorList>
            <person name="Schulz F."/>
            <person name="Alteio L."/>
            <person name="Goudeau D."/>
            <person name="Ryan E.M."/>
            <person name="Malmstrom R.R."/>
            <person name="Blanchard J."/>
            <person name="Woyke T."/>
        </authorList>
    </citation>
    <scope>NUCLEOTIDE SEQUENCE</scope>
    <source>
        <strain evidence="1">TEV1</strain>
    </source>
</reference>
<proteinExistence type="predicted"/>
<gene>
    <name evidence="1" type="ORF">Terrestrivirus4_170</name>
</gene>